<dbReference type="OrthoDB" id="7874220at2"/>
<accession>A0A844HLF2</accession>
<organism evidence="1 2">
    <name type="scientific">Paracoccus litorisediminis</name>
    <dbReference type="NCBI Taxonomy" id="2006130"/>
    <lineage>
        <taxon>Bacteria</taxon>
        <taxon>Pseudomonadati</taxon>
        <taxon>Pseudomonadota</taxon>
        <taxon>Alphaproteobacteria</taxon>
        <taxon>Rhodobacterales</taxon>
        <taxon>Paracoccaceae</taxon>
        <taxon>Paracoccus</taxon>
    </lineage>
</organism>
<keyword evidence="2" id="KW-1185">Reference proteome</keyword>
<gene>
    <name evidence="1" type="ORF">GL300_15835</name>
</gene>
<sequence length="66" mass="7442">MSRALEPIFARETTAAKLLDMTRGEFVTLVQSGALPPPVLHDRWDVAELQAIMRGTKMRPSEEFDL</sequence>
<proteinExistence type="predicted"/>
<reference evidence="1 2" key="1">
    <citation type="submission" date="2019-11" db="EMBL/GenBank/DDBJ databases">
        <authorList>
            <person name="Dong K."/>
        </authorList>
    </citation>
    <scope>NUCLEOTIDE SEQUENCE [LARGE SCALE GENOMIC DNA]</scope>
    <source>
        <strain evidence="1 2">NBRC 112902</strain>
    </source>
</reference>
<comment type="caution">
    <text evidence="1">The sequence shown here is derived from an EMBL/GenBank/DDBJ whole genome shotgun (WGS) entry which is preliminary data.</text>
</comment>
<dbReference type="AlphaFoldDB" id="A0A844HLF2"/>
<dbReference type="EMBL" id="WMIG01000009">
    <property type="protein sequence ID" value="MTH60686.1"/>
    <property type="molecule type" value="Genomic_DNA"/>
</dbReference>
<dbReference type="Proteomes" id="UP000449846">
    <property type="component" value="Unassembled WGS sequence"/>
</dbReference>
<dbReference type="RefSeq" id="WP_155040620.1">
    <property type="nucleotide sequence ID" value="NZ_JBHGCD010000014.1"/>
</dbReference>
<name>A0A844HLF2_9RHOB</name>
<evidence type="ECO:0000313" key="2">
    <source>
        <dbReference type="Proteomes" id="UP000449846"/>
    </source>
</evidence>
<evidence type="ECO:0008006" key="3">
    <source>
        <dbReference type="Google" id="ProtNLM"/>
    </source>
</evidence>
<evidence type="ECO:0000313" key="1">
    <source>
        <dbReference type="EMBL" id="MTH60686.1"/>
    </source>
</evidence>
<protein>
    <recommendedName>
        <fullName evidence="3">DNA-binding protein</fullName>
    </recommendedName>
</protein>